<dbReference type="EMBL" id="CP042266">
    <property type="protein sequence ID" value="QDY81217.1"/>
    <property type="molecule type" value="Genomic_DNA"/>
</dbReference>
<organism evidence="8 9">
    <name type="scientific">Streptomyces qinzhouensis</name>
    <dbReference type="NCBI Taxonomy" id="2599401"/>
    <lineage>
        <taxon>Bacteria</taxon>
        <taxon>Bacillati</taxon>
        <taxon>Actinomycetota</taxon>
        <taxon>Actinomycetes</taxon>
        <taxon>Kitasatosporales</taxon>
        <taxon>Streptomycetaceae</taxon>
        <taxon>Streptomyces</taxon>
    </lineage>
</organism>
<evidence type="ECO:0000259" key="7">
    <source>
        <dbReference type="PROSITE" id="PS00498"/>
    </source>
</evidence>
<dbReference type="GO" id="GO:0016491">
    <property type="term" value="F:oxidoreductase activity"/>
    <property type="evidence" value="ECO:0007669"/>
    <property type="project" value="UniProtKB-KW"/>
</dbReference>
<evidence type="ECO:0000313" key="9">
    <source>
        <dbReference type="Proteomes" id="UP000320580"/>
    </source>
</evidence>
<dbReference type="Pfam" id="PF00264">
    <property type="entry name" value="Tyrosinase"/>
    <property type="match status" value="1"/>
</dbReference>
<dbReference type="PRINTS" id="PR00092">
    <property type="entry name" value="TYROSINASE"/>
</dbReference>
<dbReference type="PROSITE" id="PS00497">
    <property type="entry name" value="TYROSINASE_1"/>
    <property type="match status" value="1"/>
</dbReference>
<dbReference type="AlphaFoldDB" id="A0A5B8JHY3"/>
<dbReference type="PANTHER" id="PTHR11474:SF126">
    <property type="entry name" value="TYROSINASE-LIKE PROTEIN TYR-1-RELATED"/>
    <property type="match status" value="1"/>
</dbReference>
<proteinExistence type="inferred from homology"/>
<feature type="domain" description="Tyrosinase copper-binding" evidence="7">
    <location>
        <begin position="217"/>
        <end position="228"/>
    </location>
</feature>
<evidence type="ECO:0000256" key="1">
    <source>
        <dbReference type="ARBA" id="ARBA00001973"/>
    </source>
</evidence>
<comment type="cofactor">
    <cofactor evidence="1">
        <name>Cu(2+)</name>
        <dbReference type="ChEBI" id="CHEBI:29036"/>
    </cofactor>
</comment>
<keyword evidence="4" id="KW-0560">Oxidoreductase</keyword>
<dbReference type="SUPFAM" id="SSF48056">
    <property type="entry name" value="Di-copper centre-containing domain"/>
    <property type="match status" value="1"/>
</dbReference>
<feature type="domain" description="Tyrosinase copper-binding" evidence="6">
    <location>
        <begin position="54"/>
        <end position="71"/>
    </location>
</feature>
<evidence type="ECO:0000259" key="6">
    <source>
        <dbReference type="PROSITE" id="PS00497"/>
    </source>
</evidence>
<comment type="similarity">
    <text evidence="2">Belongs to the tyrosinase family.</text>
</comment>
<name>A0A5B8JHY3_9ACTN</name>
<gene>
    <name evidence="8" type="ORF">FQU76_22085</name>
</gene>
<dbReference type="PROSITE" id="PS00498">
    <property type="entry name" value="TYROSINASE_2"/>
    <property type="match status" value="1"/>
</dbReference>
<evidence type="ECO:0000313" key="8">
    <source>
        <dbReference type="EMBL" id="QDY81217.1"/>
    </source>
</evidence>
<evidence type="ECO:0000256" key="5">
    <source>
        <dbReference type="ARBA" id="ARBA00023008"/>
    </source>
</evidence>
<dbReference type="InterPro" id="IPR008922">
    <property type="entry name" value="Di-copper_centre_dom_sf"/>
</dbReference>
<dbReference type="RefSeq" id="WP_146484513.1">
    <property type="nucleotide sequence ID" value="NZ_CP042266.1"/>
</dbReference>
<keyword evidence="3" id="KW-0479">Metal-binding</keyword>
<dbReference type="InterPro" id="IPR050316">
    <property type="entry name" value="Tyrosinase/Hemocyanin"/>
</dbReference>
<accession>A0A5B8JHY3</accession>
<evidence type="ECO:0000256" key="2">
    <source>
        <dbReference type="ARBA" id="ARBA00009928"/>
    </source>
</evidence>
<sequence length="286" mass="33069">MPVRKNQRDLTASEKKRFVDAVLELKRRGEYDEFVRMHGEFYVTDGELRPRAAHMTPSFFPWHRRYLLEFERSLQRIDDRVTVPYWDWTLDASAGSSLWADDFLGGTGRTGDRRVTTGPFAYGNGNWTVNSRVVDGRYLTRDLGRPSDPLTLPTKADVERALAEGAYDAPPWDSTARSGFRNALEGWSAGSPERWRTHNRVHRWVGGLMLGATSPNDPVFWLHHAFVDLLWERWRRAHPGAGYLPAAKLPRGDRQHKRVFALDEPLPPWDVTPAELLDHTRWYRYG</sequence>
<dbReference type="InterPro" id="IPR002227">
    <property type="entry name" value="Tyrosinase_Cu-bd"/>
</dbReference>
<dbReference type="Gene3D" id="1.10.1280.10">
    <property type="entry name" value="Di-copper center containing domain from catechol oxidase"/>
    <property type="match status" value="1"/>
</dbReference>
<keyword evidence="9" id="KW-1185">Reference proteome</keyword>
<evidence type="ECO:0000256" key="4">
    <source>
        <dbReference type="ARBA" id="ARBA00023002"/>
    </source>
</evidence>
<dbReference type="Proteomes" id="UP000320580">
    <property type="component" value="Chromosome"/>
</dbReference>
<evidence type="ECO:0000256" key="3">
    <source>
        <dbReference type="ARBA" id="ARBA00022723"/>
    </source>
</evidence>
<dbReference type="OrthoDB" id="2874181at2"/>
<reference evidence="8 9" key="1">
    <citation type="submission" date="2019-07" db="EMBL/GenBank/DDBJ databases">
        <authorList>
            <person name="Zhu P."/>
        </authorList>
    </citation>
    <scope>NUCLEOTIDE SEQUENCE [LARGE SCALE GENOMIC DNA]</scope>
    <source>
        <strain evidence="8 9">SSL-25</strain>
    </source>
</reference>
<dbReference type="PANTHER" id="PTHR11474">
    <property type="entry name" value="TYROSINASE FAMILY MEMBER"/>
    <property type="match status" value="1"/>
</dbReference>
<protein>
    <submittedName>
        <fullName evidence="8">Tyrosinase family protein</fullName>
    </submittedName>
</protein>
<keyword evidence="5" id="KW-0186">Copper</keyword>
<dbReference type="GO" id="GO:0046872">
    <property type="term" value="F:metal ion binding"/>
    <property type="evidence" value="ECO:0007669"/>
    <property type="project" value="UniProtKB-KW"/>
</dbReference>
<dbReference type="KEGG" id="sqz:FQU76_22085"/>